<reference evidence="1" key="2">
    <citation type="journal article" date="2015" name="Fish Shellfish Immunol.">
        <title>Early steps in the European eel (Anguilla anguilla)-Vibrio vulnificus interaction in the gills: Role of the RtxA13 toxin.</title>
        <authorList>
            <person name="Callol A."/>
            <person name="Pajuelo D."/>
            <person name="Ebbesson L."/>
            <person name="Teles M."/>
            <person name="MacKenzie S."/>
            <person name="Amaro C."/>
        </authorList>
    </citation>
    <scope>NUCLEOTIDE SEQUENCE</scope>
</reference>
<accession>A0A0E9PR75</accession>
<reference evidence="1" key="1">
    <citation type="submission" date="2014-11" db="EMBL/GenBank/DDBJ databases">
        <authorList>
            <person name="Amaro Gonzalez C."/>
        </authorList>
    </citation>
    <scope>NUCLEOTIDE SEQUENCE</scope>
</reference>
<organism evidence="1">
    <name type="scientific">Anguilla anguilla</name>
    <name type="common">European freshwater eel</name>
    <name type="synonym">Muraena anguilla</name>
    <dbReference type="NCBI Taxonomy" id="7936"/>
    <lineage>
        <taxon>Eukaryota</taxon>
        <taxon>Metazoa</taxon>
        <taxon>Chordata</taxon>
        <taxon>Craniata</taxon>
        <taxon>Vertebrata</taxon>
        <taxon>Euteleostomi</taxon>
        <taxon>Actinopterygii</taxon>
        <taxon>Neopterygii</taxon>
        <taxon>Teleostei</taxon>
        <taxon>Anguilliformes</taxon>
        <taxon>Anguillidae</taxon>
        <taxon>Anguilla</taxon>
    </lineage>
</organism>
<evidence type="ECO:0000313" key="1">
    <source>
        <dbReference type="EMBL" id="JAH06590.1"/>
    </source>
</evidence>
<proteinExistence type="predicted"/>
<dbReference type="EMBL" id="GBXM01101987">
    <property type="protein sequence ID" value="JAH06590.1"/>
    <property type="molecule type" value="Transcribed_RNA"/>
</dbReference>
<protein>
    <submittedName>
        <fullName evidence="1">Uncharacterized protein</fullName>
    </submittedName>
</protein>
<sequence length="43" mass="5005">MIMVELKTGFYTSNKCNLNCCENVKPLQLRIMLLPVNWCQICV</sequence>
<dbReference type="AlphaFoldDB" id="A0A0E9PR75"/>
<name>A0A0E9PR75_ANGAN</name>